<organism evidence="1 2">
    <name type="scientific">Hymenoscyphus albidus</name>
    <dbReference type="NCBI Taxonomy" id="595503"/>
    <lineage>
        <taxon>Eukaryota</taxon>
        <taxon>Fungi</taxon>
        <taxon>Dikarya</taxon>
        <taxon>Ascomycota</taxon>
        <taxon>Pezizomycotina</taxon>
        <taxon>Leotiomycetes</taxon>
        <taxon>Helotiales</taxon>
        <taxon>Helotiaceae</taxon>
        <taxon>Hymenoscyphus</taxon>
    </lineage>
</organism>
<dbReference type="EMBL" id="CAJVRM010000685">
    <property type="protein sequence ID" value="CAG8982828.1"/>
    <property type="molecule type" value="Genomic_DNA"/>
</dbReference>
<dbReference type="AlphaFoldDB" id="A0A9N9Q1V5"/>
<name>A0A9N9Q1V5_9HELO</name>
<comment type="caution">
    <text evidence="1">The sequence shown here is derived from an EMBL/GenBank/DDBJ whole genome shotgun (WGS) entry which is preliminary data.</text>
</comment>
<protein>
    <submittedName>
        <fullName evidence="1">Uncharacterized protein</fullName>
    </submittedName>
</protein>
<gene>
    <name evidence="1" type="ORF">HYALB_00006637</name>
</gene>
<sequence length="76" mass="7829">MVLSFPSWEAAALSAAENRSIHAKTLGKYVAEIKGNKDEPCVVVDGAADGEDGDAAVEGADCGDVGTGHGWWLVLV</sequence>
<accession>A0A9N9Q1V5</accession>
<proteinExistence type="predicted"/>
<evidence type="ECO:0000313" key="1">
    <source>
        <dbReference type="EMBL" id="CAG8982828.1"/>
    </source>
</evidence>
<keyword evidence="2" id="KW-1185">Reference proteome</keyword>
<reference evidence="1" key="1">
    <citation type="submission" date="2021-07" db="EMBL/GenBank/DDBJ databases">
        <authorList>
            <person name="Durling M."/>
        </authorList>
    </citation>
    <scope>NUCLEOTIDE SEQUENCE</scope>
</reference>
<dbReference type="Proteomes" id="UP000701801">
    <property type="component" value="Unassembled WGS sequence"/>
</dbReference>
<evidence type="ECO:0000313" key="2">
    <source>
        <dbReference type="Proteomes" id="UP000701801"/>
    </source>
</evidence>